<dbReference type="CDD" id="cd08509">
    <property type="entry name" value="PBP2_TmCBP_oligosaccharides_like"/>
    <property type="match status" value="1"/>
</dbReference>
<dbReference type="PROSITE" id="PS51257">
    <property type="entry name" value="PROKAR_LIPOPROTEIN"/>
    <property type="match status" value="1"/>
</dbReference>
<dbReference type="InterPro" id="IPR000914">
    <property type="entry name" value="SBP_5_dom"/>
</dbReference>
<feature type="compositionally biased region" description="Low complexity" evidence="1">
    <location>
        <begin position="23"/>
        <end position="65"/>
    </location>
</feature>
<feature type="signal peptide" evidence="2">
    <location>
        <begin position="1"/>
        <end position="22"/>
    </location>
</feature>
<name>A0A9D1H672_9FIRM</name>
<feature type="domain" description="Solute-binding protein family 5" evidence="3">
    <location>
        <begin position="120"/>
        <end position="521"/>
    </location>
</feature>
<dbReference type="Pfam" id="PF00496">
    <property type="entry name" value="SBP_bac_5"/>
    <property type="match status" value="1"/>
</dbReference>
<keyword evidence="2" id="KW-0732">Signal</keyword>
<dbReference type="SUPFAM" id="SSF53850">
    <property type="entry name" value="Periplasmic binding protein-like II"/>
    <property type="match status" value="1"/>
</dbReference>
<proteinExistence type="predicted"/>
<evidence type="ECO:0000259" key="3">
    <source>
        <dbReference type="Pfam" id="PF00496"/>
    </source>
</evidence>
<feature type="region of interest" description="Disordered" evidence="1">
    <location>
        <begin position="23"/>
        <end position="69"/>
    </location>
</feature>
<evidence type="ECO:0000256" key="2">
    <source>
        <dbReference type="SAM" id="SignalP"/>
    </source>
</evidence>
<dbReference type="PANTHER" id="PTHR30290">
    <property type="entry name" value="PERIPLASMIC BINDING COMPONENT OF ABC TRANSPORTER"/>
    <property type="match status" value="1"/>
</dbReference>
<protein>
    <submittedName>
        <fullName evidence="4">ABC transporter substrate-binding protein</fullName>
    </submittedName>
</protein>
<reference evidence="4" key="1">
    <citation type="submission" date="2020-10" db="EMBL/GenBank/DDBJ databases">
        <authorList>
            <person name="Gilroy R."/>
        </authorList>
    </citation>
    <scope>NUCLEOTIDE SEQUENCE</scope>
    <source>
        <strain evidence="4">ChiBcec7-5410</strain>
    </source>
</reference>
<organism evidence="4 5">
    <name type="scientific">Candidatus Faecivivens stercoripullorum</name>
    <dbReference type="NCBI Taxonomy" id="2840805"/>
    <lineage>
        <taxon>Bacteria</taxon>
        <taxon>Bacillati</taxon>
        <taxon>Bacillota</taxon>
        <taxon>Clostridia</taxon>
        <taxon>Eubacteriales</taxon>
        <taxon>Oscillospiraceae</taxon>
        <taxon>Oscillospiraceae incertae sedis</taxon>
        <taxon>Candidatus Faecivivens</taxon>
    </lineage>
</organism>
<gene>
    <name evidence="4" type="ORF">IAC43_05515</name>
</gene>
<dbReference type="InterPro" id="IPR039424">
    <property type="entry name" value="SBP_5"/>
</dbReference>
<dbReference type="Gene3D" id="3.40.190.10">
    <property type="entry name" value="Periplasmic binding protein-like II"/>
    <property type="match status" value="1"/>
</dbReference>
<evidence type="ECO:0000313" key="4">
    <source>
        <dbReference type="EMBL" id="HIT94622.1"/>
    </source>
</evidence>
<dbReference type="GO" id="GO:0015833">
    <property type="term" value="P:peptide transport"/>
    <property type="evidence" value="ECO:0007669"/>
    <property type="project" value="TreeGrafter"/>
</dbReference>
<accession>A0A9D1H672</accession>
<dbReference type="PANTHER" id="PTHR30290:SF82">
    <property type="entry name" value="ABC-TYPE DIPEPTIDE_OLIGOPEPTIDE TRANSPORT SYSTEM, PERIPLASMIC COMPONENT"/>
    <property type="match status" value="1"/>
</dbReference>
<comment type="caution">
    <text evidence="4">The sequence shown here is derived from an EMBL/GenBank/DDBJ whole genome shotgun (WGS) entry which is preliminary data.</text>
</comment>
<sequence length="626" mass="69223">MKMTKKSLLAMLLAVSMTASLASCGGGTTTTSTTSTETSTTSEETTSTASETTSETAEETTAGSTPRNETLYFAGQQWGTINDWNPMSANSNNAMGLAQGDSARTLIYETLFMYNMLNGELYGLLATDYEWNEDQTELTVHMNPDAKWNDGTALTAEDVAYTFDTHVKYSSATGVDYANYIDSVEAVDEGTVVFHAKCDDAGVSINPLKVLEYLPKVYVMQKAYLQTVEERNGSDAEAMKLDKMEDLVASGPYKPYYDDDQKVVFIRDDNYWGQAESMWGKLPVPKYIAHTIYADNNAGQVALAAGEVDVCQQFITDVQKLWEEQELPIMTYMDEAPYGLCATMPTLWFNLSKPGLDQVEVRKAIAMAIDYDQIIASAMSNQSPSFSDVPRSVMNPTEAEQKLVDNEALADLQFNGNDIAGANALLDEAGIVDTDGDGIREVDGVNLSYQAECPTGWTDWNASLEIVAAAGKEIGIEITTYFPDTNTFYNDMTTYNFDILMNSVSAASVTNPWARAMQFMSSSYNDLEINWSGNWGHYENARADELLALIPHETDEEVLKQYYTELSEIYLTDVPSVSLMYRPQLFYAVNESVWTNYPEEGSEIPPTCCTDGYGIAALYQLELVNP</sequence>
<reference evidence="4" key="2">
    <citation type="journal article" date="2021" name="PeerJ">
        <title>Extensive microbial diversity within the chicken gut microbiome revealed by metagenomics and culture.</title>
        <authorList>
            <person name="Gilroy R."/>
            <person name="Ravi A."/>
            <person name="Getino M."/>
            <person name="Pursley I."/>
            <person name="Horton D.L."/>
            <person name="Alikhan N.F."/>
            <person name="Baker D."/>
            <person name="Gharbi K."/>
            <person name="Hall N."/>
            <person name="Watson M."/>
            <person name="Adriaenssens E.M."/>
            <person name="Foster-Nyarko E."/>
            <person name="Jarju S."/>
            <person name="Secka A."/>
            <person name="Antonio M."/>
            <person name="Oren A."/>
            <person name="Chaudhuri R.R."/>
            <person name="La Ragione R."/>
            <person name="Hildebrand F."/>
            <person name="Pallen M.J."/>
        </authorList>
    </citation>
    <scope>NUCLEOTIDE SEQUENCE</scope>
    <source>
        <strain evidence="4">ChiBcec7-5410</strain>
    </source>
</reference>
<evidence type="ECO:0000313" key="5">
    <source>
        <dbReference type="Proteomes" id="UP000824160"/>
    </source>
</evidence>
<dbReference type="EMBL" id="DVLW01000151">
    <property type="protein sequence ID" value="HIT94622.1"/>
    <property type="molecule type" value="Genomic_DNA"/>
</dbReference>
<dbReference type="Gene3D" id="3.10.105.10">
    <property type="entry name" value="Dipeptide-binding Protein, Domain 3"/>
    <property type="match status" value="1"/>
</dbReference>
<dbReference type="Gene3D" id="3.90.76.10">
    <property type="entry name" value="Dipeptide-binding Protein, Domain 1"/>
    <property type="match status" value="1"/>
</dbReference>
<dbReference type="Proteomes" id="UP000824160">
    <property type="component" value="Unassembled WGS sequence"/>
</dbReference>
<dbReference type="AlphaFoldDB" id="A0A9D1H672"/>
<dbReference type="GO" id="GO:1904680">
    <property type="term" value="F:peptide transmembrane transporter activity"/>
    <property type="evidence" value="ECO:0007669"/>
    <property type="project" value="TreeGrafter"/>
</dbReference>
<feature type="chain" id="PRO_5038394085" evidence="2">
    <location>
        <begin position="23"/>
        <end position="626"/>
    </location>
</feature>
<evidence type="ECO:0000256" key="1">
    <source>
        <dbReference type="SAM" id="MobiDB-lite"/>
    </source>
</evidence>